<organism evidence="3 4">
    <name type="scientific">Theileria annulata</name>
    <dbReference type="NCBI Taxonomy" id="5874"/>
    <lineage>
        <taxon>Eukaryota</taxon>
        <taxon>Sar</taxon>
        <taxon>Alveolata</taxon>
        <taxon>Apicomplexa</taxon>
        <taxon>Aconoidasida</taxon>
        <taxon>Piroplasmida</taxon>
        <taxon>Theileriidae</taxon>
        <taxon>Theileria</taxon>
    </lineage>
</organism>
<comment type="similarity">
    <text evidence="1">Belongs to the MEMO1 family.</text>
</comment>
<dbReference type="KEGG" id="tan:TA08990"/>
<evidence type="ECO:0000313" key="3">
    <source>
        <dbReference type="EMBL" id="CAI76576.1"/>
    </source>
</evidence>
<dbReference type="HAMAP" id="MF_00055">
    <property type="entry name" value="MEMO1"/>
    <property type="match status" value="1"/>
</dbReference>
<dbReference type="FunCoup" id="Q4U9C7">
    <property type="interactions" value="417"/>
</dbReference>
<gene>
    <name evidence="3" type="ORF">TA08990</name>
</gene>
<keyword evidence="2" id="KW-0812">Transmembrane</keyword>
<dbReference type="InParanoid" id="Q4U9C7"/>
<evidence type="ECO:0008006" key="5">
    <source>
        <dbReference type="Google" id="ProtNLM"/>
    </source>
</evidence>
<keyword evidence="4" id="KW-1185">Reference proteome</keyword>
<accession>Q4U9C7</accession>
<dbReference type="EMBL" id="CR940353">
    <property type="protein sequence ID" value="CAI76576.1"/>
    <property type="molecule type" value="Genomic_DNA"/>
</dbReference>
<dbReference type="eggNOG" id="KOG3086">
    <property type="taxonomic scope" value="Eukaryota"/>
</dbReference>
<dbReference type="GeneID" id="3863152"/>
<dbReference type="STRING" id="5874.Q4U9C7"/>
<dbReference type="Pfam" id="PF01875">
    <property type="entry name" value="Memo"/>
    <property type="match status" value="1"/>
</dbReference>
<keyword evidence="2" id="KW-1133">Transmembrane helix</keyword>
<protein>
    <recommendedName>
        <fullName evidence="5">Memo-like protein</fullName>
    </recommendedName>
</protein>
<reference evidence="3 4" key="1">
    <citation type="journal article" date="2005" name="Science">
        <title>Genome of the host-cell transforming parasite Theileria annulata compared with T. parva.</title>
        <authorList>
            <person name="Pain A."/>
            <person name="Renauld H."/>
            <person name="Berriman M."/>
            <person name="Murphy L."/>
            <person name="Yeats C.A."/>
            <person name="Weir W."/>
            <person name="Kerhornou A."/>
            <person name="Aslett M."/>
            <person name="Bishop R."/>
            <person name="Bouchier C."/>
            <person name="Cochet M."/>
            <person name="Coulson R.M.R."/>
            <person name="Cronin A."/>
            <person name="de Villiers E.P."/>
            <person name="Fraser A."/>
            <person name="Fosker N."/>
            <person name="Gardner M."/>
            <person name="Goble A."/>
            <person name="Griffiths-Jones S."/>
            <person name="Harris D.E."/>
            <person name="Katzer F."/>
            <person name="Larke N."/>
            <person name="Lord A."/>
            <person name="Maser P."/>
            <person name="McKellar S."/>
            <person name="Mooney P."/>
            <person name="Morton F."/>
            <person name="Nene V."/>
            <person name="O'Neil S."/>
            <person name="Price C."/>
            <person name="Quail M.A."/>
            <person name="Rabbinowitsch E."/>
            <person name="Rawlings N.D."/>
            <person name="Rutter S."/>
            <person name="Saunders D."/>
            <person name="Seeger K."/>
            <person name="Shah T."/>
            <person name="Squares R."/>
            <person name="Squares S."/>
            <person name="Tivey A."/>
            <person name="Walker A.R."/>
            <person name="Woodward J."/>
            <person name="Dobbelaere D.A.E."/>
            <person name="Langsley G."/>
            <person name="Rajandream M.A."/>
            <person name="McKeever D."/>
            <person name="Shiels B."/>
            <person name="Tait A."/>
            <person name="Barrell B.G."/>
            <person name="Hall N."/>
        </authorList>
    </citation>
    <scope>NUCLEOTIDE SEQUENCE [LARGE SCALE GENOMIC DNA]</scope>
    <source>
        <strain evidence="4">Ankara</strain>
    </source>
</reference>
<dbReference type="OMA" id="MHLPYIH"/>
<keyword evidence="2" id="KW-0472">Membrane</keyword>
<dbReference type="CDD" id="cd07361">
    <property type="entry name" value="MEMO_like"/>
    <property type="match status" value="1"/>
</dbReference>
<dbReference type="RefSeq" id="XP_953201.1">
    <property type="nucleotide sequence ID" value="XM_948108.1"/>
</dbReference>
<evidence type="ECO:0000256" key="1">
    <source>
        <dbReference type="ARBA" id="ARBA00006315"/>
    </source>
</evidence>
<evidence type="ECO:0000256" key="2">
    <source>
        <dbReference type="SAM" id="Phobius"/>
    </source>
</evidence>
<proteinExistence type="inferred from homology"/>
<dbReference type="Proteomes" id="UP000001950">
    <property type="component" value="Chromosome 4"/>
</dbReference>
<name>Q4U9C7_THEAN</name>
<dbReference type="Gene3D" id="3.40.830.10">
    <property type="entry name" value="LigB-like"/>
    <property type="match status" value="1"/>
</dbReference>
<dbReference type="NCBIfam" id="TIGR04336">
    <property type="entry name" value="AmmeMemoSam_B"/>
    <property type="match status" value="1"/>
</dbReference>
<feature type="transmembrane region" description="Helical" evidence="2">
    <location>
        <begin position="23"/>
        <end position="39"/>
    </location>
</feature>
<dbReference type="AlphaFoldDB" id="Q4U9C7"/>
<dbReference type="PANTHER" id="PTHR11060">
    <property type="entry name" value="PROTEIN MEMO1"/>
    <property type="match status" value="1"/>
</dbReference>
<evidence type="ECO:0000313" key="4">
    <source>
        <dbReference type="Proteomes" id="UP000001950"/>
    </source>
</evidence>
<dbReference type="PANTHER" id="PTHR11060:SF0">
    <property type="entry name" value="PROTEIN MEMO1"/>
    <property type="match status" value="1"/>
</dbReference>
<sequence length="297" mass="33787">MICCEIPHEVCYLFKFLQLINNFNIKLAFLICLLVLWNLKLSLQFKGYQIHAGYAYSLKTAAHAYSQIDATSIKTIFVLGPSHHFFLRGCAVDRFSSLQTPLGVLQVDVDIVEKLSDLKGFSVINNEASEDEHSIEMHLPLLKFVFKKEHVKVVPIMVGEFSESLADELTGALVPYFNDENTLFVISSDFCHFGSRFQFSITGYESENKPLYEKIEMLDKRGIDLIVNHKYDDFLWYLNETENTICGRNPILLLLRLLAASNLNISSKLLHYSQSSRITRVSDSSVSYASIVGLVHK</sequence>
<dbReference type="OrthoDB" id="417112at2759"/>
<dbReference type="VEuPathDB" id="PiroplasmaDB:TA08990"/>
<dbReference type="InterPro" id="IPR002737">
    <property type="entry name" value="MEMO1_fam"/>
</dbReference>